<organism evidence="2">
    <name type="scientific">Oryza meridionalis</name>
    <dbReference type="NCBI Taxonomy" id="40149"/>
    <lineage>
        <taxon>Eukaryota</taxon>
        <taxon>Viridiplantae</taxon>
        <taxon>Streptophyta</taxon>
        <taxon>Embryophyta</taxon>
        <taxon>Tracheophyta</taxon>
        <taxon>Spermatophyta</taxon>
        <taxon>Magnoliopsida</taxon>
        <taxon>Liliopsida</taxon>
        <taxon>Poales</taxon>
        <taxon>Poaceae</taxon>
        <taxon>BOP clade</taxon>
        <taxon>Oryzoideae</taxon>
        <taxon>Oryzeae</taxon>
        <taxon>Oryzinae</taxon>
        <taxon>Oryza</taxon>
    </lineage>
</organism>
<feature type="region of interest" description="Disordered" evidence="1">
    <location>
        <begin position="71"/>
        <end position="93"/>
    </location>
</feature>
<feature type="compositionally biased region" description="Pro residues" evidence="1">
    <location>
        <begin position="77"/>
        <end position="93"/>
    </location>
</feature>
<keyword evidence="3" id="KW-1185">Reference proteome</keyword>
<dbReference type="HOGENOM" id="CLU_2403329_0_0_1"/>
<dbReference type="AlphaFoldDB" id="A0A0E0FBI8"/>
<protein>
    <submittedName>
        <fullName evidence="2">Uncharacterized protein</fullName>
    </submittedName>
</protein>
<name>A0A0E0FBI8_9ORYZ</name>
<proteinExistence type="predicted"/>
<feature type="region of interest" description="Disordered" evidence="1">
    <location>
        <begin position="18"/>
        <end position="52"/>
    </location>
</feature>
<dbReference type="Proteomes" id="UP000008021">
    <property type="component" value="Chromosome 12"/>
</dbReference>
<dbReference type="Gramene" id="OMERI12G06680.1">
    <property type="protein sequence ID" value="OMERI12G06680.1"/>
    <property type="gene ID" value="OMERI12G06680"/>
</dbReference>
<evidence type="ECO:0000313" key="2">
    <source>
        <dbReference type="EnsemblPlants" id="OMERI12G06680.1"/>
    </source>
</evidence>
<dbReference type="EnsemblPlants" id="OMERI12G06680.1">
    <property type="protein sequence ID" value="OMERI12G06680.1"/>
    <property type="gene ID" value="OMERI12G06680"/>
</dbReference>
<feature type="compositionally biased region" description="Low complexity" evidence="1">
    <location>
        <begin position="34"/>
        <end position="45"/>
    </location>
</feature>
<evidence type="ECO:0000313" key="3">
    <source>
        <dbReference type="Proteomes" id="UP000008021"/>
    </source>
</evidence>
<accession>A0A0E0FBI8</accession>
<sequence length="93" mass="9541">MTSTTPPVQIRRCHVFSSTPSCLSSSPSPPPTSTTPTASSTTTVSLHNAAPADLLHQDTAGFLPLSTRLHDAVGLPPKLPASTKPPSPPTGCK</sequence>
<evidence type="ECO:0000256" key="1">
    <source>
        <dbReference type="SAM" id="MobiDB-lite"/>
    </source>
</evidence>
<reference evidence="2" key="2">
    <citation type="submission" date="2018-05" db="EMBL/GenBank/DDBJ databases">
        <title>OmerRS3 (Oryza meridionalis Reference Sequence Version 3).</title>
        <authorList>
            <person name="Zhang J."/>
            <person name="Kudrna D."/>
            <person name="Lee S."/>
            <person name="Talag J."/>
            <person name="Welchert J."/>
            <person name="Wing R.A."/>
        </authorList>
    </citation>
    <scope>NUCLEOTIDE SEQUENCE [LARGE SCALE GENOMIC DNA]</scope>
    <source>
        <strain evidence="2">cv. OR44</strain>
    </source>
</reference>
<reference evidence="2" key="1">
    <citation type="submission" date="2015-04" db="UniProtKB">
        <authorList>
            <consortium name="EnsemblPlants"/>
        </authorList>
    </citation>
    <scope>IDENTIFICATION</scope>
</reference>